<keyword evidence="1" id="KW-0812">Transmembrane</keyword>
<dbReference type="RefSeq" id="WP_344227104.1">
    <property type="nucleotide sequence ID" value="NZ_BAAARI010000004.1"/>
</dbReference>
<feature type="transmembrane region" description="Helical" evidence="1">
    <location>
        <begin position="260"/>
        <end position="278"/>
    </location>
</feature>
<feature type="transmembrane region" description="Helical" evidence="1">
    <location>
        <begin position="290"/>
        <end position="309"/>
    </location>
</feature>
<protein>
    <recommendedName>
        <fullName evidence="4">Transporter family-2 protein</fullName>
    </recommendedName>
</protein>
<gene>
    <name evidence="2" type="ORF">GCM10009862_07900</name>
</gene>
<keyword evidence="1" id="KW-1133">Transmembrane helix</keyword>
<evidence type="ECO:0008006" key="4">
    <source>
        <dbReference type="Google" id="ProtNLM"/>
    </source>
</evidence>
<dbReference type="PANTHER" id="PTHR34821:SF2">
    <property type="entry name" value="INNER MEMBRANE PROTEIN YDCZ"/>
    <property type="match status" value="1"/>
</dbReference>
<dbReference type="PANTHER" id="PTHR34821">
    <property type="entry name" value="INNER MEMBRANE PROTEIN YDCZ"/>
    <property type="match status" value="1"/>
</dbReference>
<sequence>MPPLHPRRLPRPIAVAGAVLVGVLTATQTQINGALGAAIGDALTAAAISFGSGFVILLALSSLLPAGRAGVVRLIGGVRERRIPVWMILGGGAGAFTVVTQGLAVAAIGVAAFTVGVVAGQTVNGVVLDRIGYGPAGVVGVTVGRLAGALLVVAAVAVSMFGEGAASVPIWLLVLPLLAGAGIAWQQATNGRLRNEVGSPLTATLVNFCGGTVILAAGAAIHLGIAGPPRLPSEPWLYTGGVIGVVYIFLSAALVRHTGVLQLGLGSVVGLLSTSVVIDALFPGHAGPPLEVAVVAVGVAVTGVVVATVPRWRRR</sequence>
<organism evidence="2 3">
    <name type="scientific">Microbacterium binotii</name>
    <dbReference type="NCBI Taxonomy" id="462710"/>
    <lineage>
        <taxon>Bacteria</taxon>
        <taxon>Bacillati</taxon>
        <taxon>Actinomycetota</taxon>
        <taxon>Actinomycetes</taxon>
        <taxon>Micrococcales</taxon>
        <taxon>Microbacteriaceae</taxon>
        <taxon>Microbacterium</taxon>
    </lineage>
</organism>
<keyword evidence="3" id="KW-1185">Reference proteome</keyword>
<dbReference type="EMBL" id="BAAARI010000004">
    <property type="protein sequence ID" value="GAA2571504.1"/>
    <property type="molecule type" value="Genomic_DNA"/>
</dbReference>
<evidence type="ECO:0000313" key="2">
    <source>
        <dbReference type="EMBL" id="GAA2571504.1"/>
    </source>
</evidence>
<evidence type="ECO:0000256" key="1">
    <source>
        <dbReference type="SAM" id="Phobius"/>
    </source>
</evidence>
<feature type="transmembrane region" description="Helical" evidence="1">
    <location>
        <begin position="237"/>
        <end position="255"/>
    </location>
</feature>
<keyword evidence="1" id="KW-0472">Membrane</keyword>
<dbReference type="InterPro" id="IPR006750">
    <property type="entry name" value="YdcZ"/>
</dbReference>
<feature type="transmembrane region" description="Helical" evidence="1">
    <location>
        <begin position="46"/>
        <end position="71"/>
    </location>
</feature>
<dbReference type="Pfam" id="PF04657">
    <property type="entry name" value="DMT_YdcZ"/>
    <property type="match status" value="2"/>
</dbReference>
<evidence type="ECO:0000313" key="3">
    <source>
        <dbReference type="Proteomes" id="UP001500274"/>
    </source>
</evidence>
<proteinExistence type="predicted"/>
<dbReference type="Proteomes" id="UP001500274">
    <property type="component" value="Unassembled WGS sequence"/>
</dbReference>
<feature type="transmembrane region" description="Helical" evidence="1">
    <location>
        <begin position="105"/>
        <end position="127"/>
    </location>
</feature>
<comment type="caution">
    <text evidence="2">The sequence shown here is derived from an EMBL/GenBank/DDBJ whole genome shotgun (WGS) entry which is preliminary data.</text>
</comment>
<reference evidence="2 3" key="1">
    <citation type="journal article" date="2019" name="Int. J. Syst. Evol. Microbiol.">
        <title>The Global Catalogue of Microorganisms (GCM) 10K type strain sequencing project: providing services to taxonomists for standard genome sequencing and annotation.</title>
        <authorList>
            <consortium name="The Broad Institute Genomics Platform"/>
            <consortium name="The Broad Institute Genome Sequencing Center for Infectious Disease"/>
            <person name="Wu L."/>
            <person name="Ma J."/>
        </authorList>
    </citation>
    <scope>NUCLEOTIDE SEQUENCE [LARGE SCALE GENOMIC DNA]</scope>
    <source>
        <strain evidence="2 3">JCM 16365</strain>
    </source>
</reference>
<feature type="transmembrane region" description="Helical" evidence="1">
    <location>
        <begin position="139"/>
        <end position="162"/>
    </location>
</feature>
<feature type="transmembrane region" description="Helical" evidence="1">
    <location>
        <begin position="205"/>
        <end position="225"/>
    </location>
</feature>
<feature type="transmembrane region" description="Helical" evidence="1">
    <location>
        <begin position="83"/>
        <end position="99"/>
    </location>
</feature>
<accession>A0ABN3P8T4</accession>
<name>A0ABN3P8T4_9MICO</name>
<feature type="transmembrane region" description="Helical" evidence="1">
    <location>
        <begin position="168"/>
        <end position="185"/>
    </location>
</feature>